<evidence type="ECO:0000256" key="1">
    <source>
        <dbReference type="SAM" id="MobiDB-lite"/>
    </source>
</evidence>
<feature type="domain" description="PLD phosphodiesterase" evidence="2">
    <location>
        <begin position="175"/>
        <end position="202"/>
    </location>
</feature>
<name>A0A076PMD7_COMTE</name>
<evidence type="ECO:0000259" key="2">
    <source>
        <dbReference type="PROSITE" id="PS50035"/>
    </source>
</evidence>
<gene>
    <name evidence="3" type="ORF">O987_19585</name>
</gene>
<dbReference type="Proteomes" id="UP000028782">
    <property type="component" value="Chromosome"/>
</dbReference>
<evidence type="ECO:0000313" key="3">
    <source>
        <dbReference type="EMBL" id="AIJ48014.1"/>
    </source>
</evidence>
<dbReference type="Gene3D" id="3.30.870.10">
    <property type="entry name" value="Endonuclease Chain A"/>
    <property type="match status" value="2"/>
</dbReference>
<dbReference type="SUPFAM" id="SSF56024">
    <property type="entry name" value="Phospholipase D/nuclease"/>
    <property type="match status" value="2"/>
</dbReference>
<dbReference type="SMART" id="SM00155">
    <property type="entry name" value="PLDc"/>
    <property type="match status" value="2"/>
</dbReference>
<dbReference type="PANTHER" id="PTHR21248">
    <property type="entry name" value="CARDIOLIPIN SYNTHASE"/>
    <property type="match status" value="1"/>
</dbReference>
<dbReference type="HOGENOM" id="CLU_026287_0_0_4"/>
<dbReference type="CDD" id="cd09113">
    <property type="entry name" value="PLDc_ymdC_like_2"/>
    <property type="match status" value="1"/>
</dbReference>
<dbReference type="KEGG" id="ctes:O987_19585"/>
<feature type="compositionally biased region" description="Basic and acidic residues" evidence="1">
    <location>
        <begin position="413"/>
        <end position="428"/>
    </location>
</feature>
<dbReference type="GO" id="GO:0032049">
    <property type="term" value="P:cardiolipin biosynthetic process"/>
    <property type="evidence" value="ECO:0007669"/>
    <property type="project" value="UniProtKB-ARBA"/>
</dbReference>
<feature type="compositionally biased region" description="Low complexity" evidence="1">
    <location>
        <begin position="429"/>
        <end position="445"/>
    </location>
</feature>
<evidence type="ECO:0000313" key="4">
    <source>
        <dbReference type="Proteomes" id="UP000028782"/>
    </source>
</evidence>
<reference evidence="3 4" key="1">
    <citation type="journal article" date="2014" name="Genome Announc.">
        <title>Complete Genome Sequence of Polychlorinated Biphenyl Degrader Comamonas testosteroni TK102 (NBRC 109938).</title>
        <authorList>
            <person name="Fukuda K."/>
            <person name="Hosoyama A."/>
            <person name="Tsuchikane K."/>
            <person name="Ohji S."/>
            <person name="Yamazoe A."/>
            <person name="Fujita N."/>
            <person name="Shintani M."/>
            <person name="Kimbara K."/>
        </authorList>
    </citation>
    <scope>NUCLEOTIDE SEQUENCE [LARGE SCALE GENOMIC DNA]</scope>
    <source>
        <strain evidence="3">TK102</strain>
    </source>
</reference>
<accession>A0A076PMD7</accession>
<dbReference type="Pfam" id="PF13091">
    <property type="entry name" value="PLDc_2"/>
    <property type="match status" value="3"/>
</dbReference>
<dbReference type="InterPro" id="IPR025202">
    <property type="entry name" value="PLD-like_dom"/>
</dbReference>
<dbReference type="RefSeq" id="WP_003053298.1">
    <property type="nucleotide sequence ID" value="NZ_CP006704.1"/>
</dbReference>
<feature type="region of interest" description="Disordered" evidence="1">
    <location>
        <begin position="402"/>
        <end position="445"/>
    </location>
</feature>
<dbReference type="PROSITE" id="PS50035">
    <property type="entry name" value="PLD"/>
    <property type="match status" value="2"/>
</dbReference>
<proteinExistence type="predicted"/>
<sequence length="556" mass="60526">MQNTQASRPEIPLWRGTAATLLIAGLLAGCGLPPMPDRTATQALSAEQALQTRLGQALEPLQQAHPGQSGIHMLADAHDAYAARALLARAAQRTLDVQYYIWRNDTTGHLLLDELLLAADRGVRVRLLLDDGGTGGMDAMLAALDQHPQIEVRLFNPFALRTPKVIGYVTDFARTQRRMHNKSYTADSVATIVGGRNIGDEYFAASDGVLFADLDVVATGSVVSEVAAEFDRYWNSPSAYPAASLLPAMPQQAVDKVYAGLHADVNRPESQAYVQAVGRSRFSTDLLAGRLPLQWAETTLVSDDPAKVLREAAPEDLLLSQLQPVIGKPQQLLEVVSPYFVPTRAGVDAFGLLRQQGVRVRILTNSLEATDVAVVHAGYEKYRKPLLKMGVELYEMRRQIDLRSQPAASGPDRTPRSEPAEKTPKREAPSPAALSGSSATTGSSGASLHAKTFAVDGQQLFVGSFNFDPRSAMLNTEMGVVIKDPALSQQVSTSLDQHLPRMAYKVQLDAQGRLSWTGQNPQPPHETQVFSADPGTSWWQRFMVRVLSWLPIEGLL</sequence>
<dbReference type="CDD" id="cd09111">
    <property type="entry name" value="PLDc_ymdC_like_1"/>
    <property type="match status" value="1"/>
</dbReference>
<feature type="domain" description="PLD phosphodiesterase" evidence="2">
    <location>
        <begin position="444"/>
        <end position="471"/>
    </location>
</feature>
<organism evidence="3 4">
    <name type="scientific">Comamonas testosteroni TK102</name>
    <dbReference type="NCBI Taxonomy" id="1392005"/>
    <lineage>
        <taxon>Bacteria</taxon>
        <taxon>Pseudomonadati</taxon>
        <taxon>Pseudomonadota</taxon>
        <taxon>Betaproteobacteria</taxon>
        <taxon>Burkholderiales</taxon>
        <taxon>Comamonadaceae</taxon>
        <taxon>Comamonas</taxon>
    </lineage>
</organism>
<dbReference type="GO" id="GO:0030572">
    <property type="term" value="F:phosphatidyltransferase activity"/>
    <property type="evidence" value="ECO:0007669"/>
    <property type="project" value="UniProtKB-ARBA"/>
</dbReference>
<dbReference type="PANTHER" id="PTHR21248:SF12">
    <property type="entry name" value="CARDIOLIPIN SYNTHASE C"/>
    <property type="match status" value="1"/>
</dbReference>
<protein>
    <recommendedName>
        <fullName evidence="2">PLD phosphodiesterase domain-containing protein</fullName>
    </recommendedName>
</protein>
<dbReference type="AlphaFoldDB" id="A0A076PMD7"/>
<dbReference type="InterPro" id="IPR001736">
    <property type="entry name" value="PLipase_D/transphosphatidylase"/>
</dbReference>
<dbReference type="EMBL" id="CP006704">
    <property type="protein sequence ID" value="AIJ48014.1"/>
    <property type="molecule type" value="Genomic_DNA"/>
</dbReference>